<dbReference type="OrthoDB" id="199574at2759"/>
<dbReference type="InterPro" id="IPR000717">
    <property type="entry name" value="PCI_dom"/>
</dbReference>
<evidence type="ECO:0000259" key="2">
    <source>
        <dbReference type="PROSITE" id="PS50250"/>
    </source>
</evidence>
<name>A0A166CXY1_9AGAM</name>
<dbReference type="Gene3D" id="1.25.40.990">
    <property type="match status" value="1"/>
</dbReference>
<keyword evidence="4" id="KW-1185">Reference proteome</keyword>
<dbReference type="Pfam" id="PF03399">
    <property type="entry name" value="SAC3_GANP"/>
    <property type="match status" value="1"/>
</dbReference>
<dbReference type="AlphaFoldDB" id="A0A166CXY1"/>
<dbReference type="EMBL" id="KV428073">
    <property type="protein sequence ID" value="KZT37942.1"/>
    <property type="molecule type" value="Genomic_DNA"/>
</dbReference>
<evidence type="ECO:0000313" key="4">
    <source>
        <dbReference type="Proteomes" id="UP000076798"/>
    </source>
</evidence>
<feature type="domain" description="PCI" evidence="2">
    <location>
        <begin position="257"/>
        <end position="432"/>
    </location>
</feature>
<evidence type="ECO:0000256" key="1">
    <source>
        <dbReference type="SAM" id="MobiDB-lite"/>
    </source>
</evidence>
<feature type="region of interest" description="Disordered" evidence="1">
    <location>
        <begin position="74"/>
        <end position="147"/>
    </location>
</feature>
<sequence>MSDAWPPALKDWVAKCLGRTTPANKDAVQAELRNVIQEAFASKTLWTVDWAGIELPSLTPKPTATPAQTLLKRKAETPNIHAANNNKKSKKASPAKYTPFAASEDQLSKEKRARRFEREHEIERRRHLGLATTSHSPFTTGTATPPTFGGDYDGDELAPDPNVIDWDQHTIVGRSQQLFKEYLRLTEHPNPDNIRPLSVLERTLQELKIKWKTDNNYNWICSQFKSLRQDLTVQRIKTSFTVLVYEIHARMALEAVDMVEFNQCLQTLKLLYEMGLPGRKDEFTAYRILYMLHAKQRSDLNKLIGELTPEQKAHKDIRHALDVGTALSTSNYHRLFQLFAVAPNMGGYIMDFFVARERVRALMVMCKAYLAIPLSFAAAELAFEEVTELHDFLLSHKAAFYNETTTSQISDKNLNCKLASPVLSAAFEEKYKRVTLLKSI</sequence>
<proteinExistence type="predicted"/>
<dbReference type="GO" id="GO:0005634">
    <property type="term" value="C:nucleus"/>
    <property type="evidence" value="ECO:0007669"/>
    <property type="project" value="TreeGrafter"/>
</dbReference>
<dbReference type="InterPro" id="IPR005062">
    <property type="entry name" value="SAC3/GANP/THP3_conserved"/>
</dbReference>
<reference evidence="3 4" key="1">
    <citation type="journal article" date="2016" name="Mol. Biol. Evol.">
        <title>Comparative Genomics of Early-Diverging Mushroom-Forming Fungi Provides Insights into the Origins of Lignocellulose Decay Capabilities.</title>
        <authorList>
            <person name="Nagy L.G."/>
            <person name="Riley R."/>
            <person name="Tritt A."/>
            <person name="Adam C."/>
            <person name="Daum C."/>
            <person name="Floudas D."/>
            <person name="Sun H."/>
            <person name="Yadav J.S."/>
            <person name="Pangilinan J."/>
            <person name="Larsson K.H."/>
            <person name="Matsuura K."/>
            <person name="Barry K."/>
            <person name="Labutti K."/>
            <person name="Kuo R."/>
            <person name="Ohm R.A."/>
            <person name="Bhattacharya S.S."/>
            <person name="Shirouzu T."/>
            <person name="Yoshinaga Y."/>
            <person name="Martin F.M."/>
            <person name="Grigoriev I.V."/>
            <person name="Hibbett D.S."/>
        </authorList>
    </citation>
    <scope>NUCLEOTIDE SEQUENCE [LARGE SCALE GENOMIC DNA]</scope>
    <source>
        <strain evidence="3 4">HHB10207 ss-3</strain>
    </source>
</reference>
<evidence type="ECO:0000313" key="3">
    <source>
        <dbReference type="EMBL" id="KZT37942.1"/>
    </source>
</evidence>
<feature type="compositionally biased region" description="Low complexity" evidence="1">
    <location>
        <begin position="137"/>
        <end position="147"/>
    </location>
</feature>
<feature type="compositionally biased region" description="Basic and acidic residues" evidence="1">
    <location>
        <begin position="106"/>
        <end position="124"/>
    </location>
</feature>
<protein>
    <recommendedName>
        <fullName evidence="2">PCI domain-containing protein</fullName>
    </recommendedName>
</protein>
<dbReference type="PANTHER" id="PTHR12436:SF4">
    <property type="entry name" value="LEUKOCYTE RECEPTOR CLUSTER MEMBER 8"/>
    <property type="match status" value="1"/>
</dbReference>
<dbReference type="InterPro" id="IPR045107">
    <property type="entry name" value="SAC3/GANP/THP3"/>
</dbReference>
<dbReference type="PROSITE" id="PS50250">
    <property type="entry name" value="PCI"/>
    <property type="match status" value="1"/>
</dbReference>
<dbReference type="STRING" id="1314776.A0A166CXY1"/>
<gene>
    <name evidence="3" type="ORF">SISSUDRAFT_1071011</name>
</gene>
<dbReference type="Proteomes" id="UP000076798">
    <property type="component" value="Unassembled WGS sequence"/>
</dbReference>
<dbReference type="PANTHER" id="PTHR12436">
    <property type="entry name" value="80 KDA MCM3-ASSOCIATED PROTEIN"/>
    <property type="match status" value="1"/>
</dbReference>
<accession>A0A166CXY1</accession>
<organism evidence="3 4">
    <name type="scientific">Sistotremastrum suecicum HHB10207 ss-3</name>
    <dbReference type="NCBI Taxonomy" id="1314776"/>
    <lineage>
        <taxon>Eukaryota</taxon>
        <taxon>Fungi</taxon>
        <taxon>Dikarya</taxon>
        <taxon>Basidiomycota</taxon>
        <taxon>Agaricomycotina</taxon>
        <taxon>Agaricomycetes</taxon>
        <taxon>Sistotremastrales</taxon>
        <taxon>Sistotremastraceae</taxon>
        <taxon>Sistotremastrum</taxon>
    </lineage>
</organism>